<dbReference type="Proteomes" id="UP000756860">
    <property type="component" value="Unassembled WGS sequence"/>
</dbReference>
<dbReference type="RefSeq" id="WP_214175915.1">
    <property type="nucleotide sequence ID" value="NZ_JAHCVK010000006.1"/>
</dbReference>
<keyword evidence="7" id="KW-1185">Reference proteome</keyword>
<sequence>MALAEKILTGDIRAAARLMRDIDDGFRSAVDELKILYPHTGKAYIIGITGPPGAGKSTLVDQITAAYRQRGKTVGIVAIDPTSPFTGGAILGDRIRMNRHADDPGVFIRSLATRGHLGGLSRSTGDVVNVLDAMGMDVVIVETVGVGQDEIDIVSMAHTTTVVMVPGLGDDIQAIKAGILEIGDVFVVNKADRDDADRTVRELVTMLEMNPDRGRGWQPHVLKTEASRNRGIEELVDEFESHRGYLHDSGAIRHLLEEKNAKQFLEILRERLFSEVFGHIEVNGRFREIVAGMMTREKDPYSAVEEIVAERLLVGP</sequence>
<comment type="caution">
    <text evidence="6">The sequence shown here is derived from an EMBL/GenBank/DDBJ whole genome shotgun (WGS) entry which is preliminary data.</text>
</comment>
<gene>
    <name evidence="6" type="primary">meaB</name>
    <name evidence="6" type="ORF">KI810_12625</name>
</gene>
<evidence type="ECO:0000313" key="7">
    <source>
        <dbReference type="Proteomes" id="UP000756860"/>
    </source>
</evidence>
<keyword evidence="2" id="KW-0547">Nucleotide-binding</keyword>
<dbReference type="Pfam" id="PF03308">
    <property type="entry name" value="MeaB"/>
    <property type="match status" value="1"/>
</dbReference>
<accession>A0ABS5SEX1</accession>
<evidence type="ECO:0000313" key="6">
    <source>
        <dbReference type="EMBL" id="MBT0653906.1"/>
    </source>
</evidence>
<dbReference type="CDD" id="cd03114">
    <property type="entry name" value="MMAA-like"/>
    <property type="match status" value="1"/>
</dbReference>
<keyword evidence="5" id="KW-0143">Chaperone</keyword>
<dbReference type="EMBL" id="JAHCVK010000006">
    <property type="protein sequence ID" value="MBT0653906.1"/>
    <property type="molecule type" value="Genomic_DNA"/>
</dbReference>
<keyword evidence="3" id="KW-0378">Hydrolase</keyword>
<evidence type="ECO:0000256" key="5">
    <source>
        <dbReference type="ARBA" id="ARBA00023186"/>
    </source>
</evidence>
<evidence type="ECO:0000256" key="4">
    <source>
        <dbReference type="ARBA" id="ARBA00023134"/>
    </source>
</evidence>
<dbReference type="InterPro" id="IPR052040">
    <property type="entry name" value="GTPase/Isobutyryl-CoA_mutase"/>
</dbReference>
<dbReference type="InterPro" id="IPR005129">
    <property type="entry name" value="GTPase_ArgK"/>
</dbReference>
<evidence type="ECO:0000256" key="1">
    <source>
        <dbReference type="ARBA" id="ARBA00009625"/>
    </source>
</evidence>
<evidence type="ECO:0000256" key="3">
    <source>
        <dbReference type="ARBA" id="ARBA00022801"/>
    </source>
</evidence>
<dbReference type="NCBIfam" id="TIGR00750">
    <property type="entry name" value="lao"/>
    <property type="match status" value="1"/>
</dbReference>
<comment type="similarity">
    <text evidence="1">Belongs to the SIMIBI class G3E GTPase family. ArgK/MeaB subfamily.</text>
</comment>
<proteinExistence type="inferred from homology"/>
<organism evidence="6 7">
    <name type="scientific">Geomobilimonas luticola</name>
    <dbReference type="NCBI Taxonomy" id="1114878"/>
    <lineage>
        <taxon>Bacteria</taxon>
        <taxon>Pseudomonadati</taxon>
        <taxon>Thermodesulfobacteriota</taxon>
        <taxon>Desulfuromonadia</taxon>
        <taxon>Geobacterales</taxon>
        <taxon>Geobacteraceae</taxon>
        <taxon>Geomobilimonas</taxon>
    </lineage>
</organism>
<dbReference type="InterPro" id="IPR027417">
    <property type="entry name" value="P-loop_NTPase"/>
</dbReference>
<dbReference type="Gene3D" id="3.40.50.300">
    <property type="entry name" value="P-loop containing nucleotide triphosphate hydrolases"/>
    <property type="match status" value="1"/>
</dbReference>
<evidence type="ECO:0000256" key="2">
    <source>
        <dbReference type="ARBA" id="ARBA00022741"/>
    </source>
</evidence>
<protein>
    <submittedName>
        <fullName evidence="6">Methylmalonyl Co-A mutase-associated GTPase MeaB</fullName>
    </submittedName>
</protein>
<name>A0ABS5SEX1_9BACT</name>
<reference evidence="6 7" key="1">
    <citation type="submission" date="2021-05" db="EMBL/GenBank/DDBJ databases">
        <title>The draft genome of Geobacter luticola JCM 17780.</title>
        <authorList>
            <person name="Xu Z."/>
            <person name="Masuda Y."/>
            <person name="Itoh H."/>
            <person name="Senoo K."/>
        </authorList>
    </citation>
    <scope>NUCLEOTIDE SEQUENCE [LARGE SCALE GENOMIC DNA]</scope>
    <source>
        <strain evidence="6 7">JCM 17780</strain>
    </source>
</reference>
<keyword evidence="4" id="KW-0342">GTP-binding</keyword>
<dbReference type="SUPFAM" id="SSF52540">
    <property type="entry name" value="P-loop containing nucleoside triphosphate hydrolases"/>
    <property type="match status" value="1"/>
</dbReference>
<dbReference type="PANTHER" id="PTHR43087">
    <property type="entry name" value="LYSINE/ARGININE/ORNITHINE TRANSPORT SYSTEM KINASE"/>
    <property type="match status" value="1"/>
</dbReference>
<dbReference type="PANTHER" id="PTHR43087:SF1">
    <property type="entry name" value="LAO_AO TRANSPORT SYSTEM ATPASE"/>
    <property type="match status" value="1"/>
</dbReference>